<dbReference type="EMBL" id="VSSQ01038757">
    <property type="protein sequence ID" value="MPM91734.1"/>
    <property type="molecule type" value="Genomic_DNA"/>
</dbReference>
<sequence>MRQNVAIAADADGEVVITQFRVFKANLFFVDDLRAFKKRIDAQNHLVDVDGLDHVVVRPREKTALHVLKCILSGNHEHGHIQRVLAQAFHELKAVHIRHHDVRHDEVDILFFEHVPGVRTVPRFVVDEAVFRKHGAKELA</sequence>
<accession>A0A645DQJ8</accession>
<dbReference type="AlphaFoldDB" id="A0A645DQJ8"/>
<reference evidence="1" key="1">
    <citation type="submission" date="2019-08" db="EMBL/GenBank/DDBJ databases">
        <authorList>
            <person name="Kucharzyk K."/>
            <person name="Murdoch R.W."/>
            <person name="Higgins S."/>
            <person name="Loffler F."/>
        </authorList>
    </citation>
    <scope>NUCLEOTIDE SEQUENCE</scope>
</reference>
<comment type="caution">
    <text evidence="1">The sequence shown here is derived from an EMBL/GenBank/DDBJ whole genome shotgun (WGS) entry which is preliminary data.</text>
</comment>
<evidence type="ECO:0000313" key="1">
    <source>
        <dbReference type="EMBL" id="MPM91734.1"/>
    </source>
</evidence>
<organism evidence="1">
    <name type="scientific">bioreactor metagenome</name>
    <dbReference type="NCBI Taxonomy" id="1076179"/>
    <lineage>
        <taxon>unclassified sequences</taxon>
        <taxon>metagenomes</taxon>
        <taxon>ecological metagenomes</taxon>
    </lineage>
</organism>
<protein>
    <submittedName>
        <fullName evidence="1">Uncharacterized protein</fullName>
    </submittedName>
</protein>
<name>A0A645DQJ8_9ZZZZ</name>
<gene>
    <name evidence="1" type="ORF">SDC9_138868</name>
</gene>
<proteinExistence type="predicted"/>